<dbReference type="KEGG" id="hhb:Hhub_5082"/>
<feature type="region of interest" description="Disordered" evidence="1">
    <location>
        <begin position="1"/>
        <end position="29"/>
    </location>
</feature>
<name>A0A0U5D2T7_9EURY</name>
<evidence type="ECO:0000313" key="2">
    <source>
        <dbReference type="EMBL" id="CQH64576.1"/>
    </source>
</evidence>
<evidence type="ECO:0000256" key="1">
    <source>
        <dbReference type="SAM" id="MobiDB-lite"/>
    </source>
</evidence>
<organism evidence="2 3">
    <name type="scientific">Halobacterium hubeiense</name>
    <dbReference type="NCBI Taxonomy" id="1407499"/>
    <lineage>
        <taxon>Archaea</taxon>
        <taxon>Methanobacteriati</taxon>
        <taxon>Methanobacteriota</taxon>
        <taxon>Stenosarchaea group</taxon>
        <taxon>Halobacteria</taxon>
        <taxon>Halobacteriales</taxon>
        <taxon>Halobacteriaceae</taxon>
        <taxon>Halobacterium</taxon>
    </lineage>
</organism>
<accession>A0A0U5D2T7</accession>
<dbReference type="AlphaFoldDB" id="A0A0U5D2T7"/>
<gene>
    <name evidence="2" type="ORF">HHUB_5082</name>
</gene>
<protein>
    <submittedName>
        <fullName evidence="2">Uncharacterized protein</fullName>
    </submittedName>
</protein>
<reference evidence="3" key="1">
    <citation type="journal article" date="2016" name="Environ. Microbiol.">
        <title>The complete genome of a viable archaeum isolated from 123-million-year-old rock salt.</title>
        <authorList>
            <person name="Jaakkola S.T."/>
            <person name="Pfeiffer F."/>
            <person name="Ravantti J.J."/>
            <person name="Guo Q."/>
            <person name="Liu Y."/>
            <person name="Chen X."/>
            <person name="Ma H."/>
            <person name="Yang C."/>
            <person name="Oksanen H.M."/>
            <person name="Bamford D.H."/>
        </authorList>
    </citation>
    <scope>NUCLEOTIDE SEQUENCE</scope>
    <source>
        <strain evidence="3">JI20-1</strain>
        <plasmid evidence="3">Plasmid pSTJ002</plasmid>
    </source>
</reference>
<proteinExistence type="predicted"/>
<evidence type="ECO:0000313" key="3">
    <source>
        <dbReference type="Proteomes" id="UP000066737"/>
    </source>
</evidence>
<sequence length="296" mass="33951">MLFQPKGMRMSSESERGSPLPDPDEIARRAERQRSLYEEAAENPDRVVPAMFIEDCARCETLADKRRREGFYKHFYRTLPDRETAKLSSDDLPEEIQSAAPVHRAIDDTTLEDESADVASVSELWEQIGTGEHPGKLCQAPLVHYIDREDCYIHAEPTRVGFSYGLPVFVYKRRQSDNHYGVFFSSEKAYLWLCGWILHANGFFDPKEFIPSLYFLKATDPSTVAPELVSKTEDLVFRNGFPGVDAPEITDLPDGVNLYQFPYSKDTYADQFARWRRLYFDERTPRGCGSCDVCRA</sequence>
<dbReference type="Proteomes" id="UP000066737">
    <property type="component" value="Plasmid pSTJ002"/>
</dbReference>
<geneLocation type="plasmid" evidence="3">
    <name>pSTJ002</name>
</geneLocation>
<dbReference type="OrthoDB" id="316050at2157"/>
<dbReference type="EMBL" id="LN831304">
    <property type="protein sequence ID" value="CQH64576.1"/>
    <property type="molecule type" value="Genomic_DNA"/>
</dbReference>
<keyword evidence="3" id="KW-1185">Reference proteome</keyword>